<evidence type="ECO:0000313" key="2">
    <source>
        <dbReference type="Proteomes" id="UP000716291"/>
    </source>
</evidence>
<proteinExistence type="predicted"/>
<name>A0A9P7BIG0_RHIOR</name>
<dbReference type="Proteomes" id="UP000716291">
    <property type="component" value="Unassembled WGS sequence"/>
</dbReference>
<gene>
    <name evidence="1" type="ORF">G6F64_015466</name>
</gene>
<protein>
    <submittedName>
        <fullName evidence="1">Uncharacterized protein</fullName>
    </submittedName>
</protein>
<keyword evidence="2" id="KW-1185">Reference proteome</keyword>
<sequence length="81" mass="8773">MAHVGRGQGHRAQHVDPARTVAGLFLQLAVGRLLGGLAGVDAALAQAQLVALHASRVFTYQQHGFLVEHRHHHHRTMTTAD</sequence>
<comment type="caution">
    <text evidence="1">The sequence shown here is derived from an EMBL/GenBank/DDBJ whole genome shotgun (WGS) entry which is preliminary data.</text>
</comment>
<dbReference type="AlphaFoldDB" id="A0A9P7BIG0"/>
<evidence type="ECO:0000313" key="1">
    <source>
        <dbReference type="EMBL" id="KAG1272779.1"/>
    </source>
</evidence>
<reference evidence="1" key="1">
    <citation type="journal article" date="2020" name="Microb. Genom.">
        <title>Genetic diversity of clinical and environmental Mucorales isolates obtained from an investigation of mucormycosis cases among solid organ transplant recipients.</title>
        <authorList>
            <person name="Nguyen M.H."/>
            <person name="Kaul D."/>
            <person name="Muto C."/>
            <person name="Cheng S.J."/>
            <person name="Richter R.A."/>
            <person name="Bruno V.M."/>
            <person name="Liu G."/>
            <person name="Beyhan S."/>
            <person name="Sundermann A.J."/>
            <person name="Mounaud S."/>
            <person name="Pasculle A.W."/>
            <person name="Nierman W.C."/>
            <person name="Driscoll E."/>
            <person name="Cumbie R."/>
            <person name="Clancy C.J."/>
            <person name="Dupont C.L."/>
        </authorList>
    </citation>
    <scope>NUCLEOTIDE SEQUENCE</scope>
    <source>
        <strain evidence="1">GL11</strain>
    </source>
</reference>
<dbReference type="EMBL" id="JAANQT010014319">
    <property type="protein sequence ID" value="KAG1272779.1"/>
    <property type="molecule type" value="Genomic_DNA"/>
</dbReference>
<organism evidence="1 2">
    <name type="scientific">Rhizopus oryzae</name>
    <name type="common">Mucormycosis agent</name>
    <name type="synonym">Rhizopus arrhizus var. delemar</name>
    <dbReference type="NCBI Taxonomy" id="64495"/>
    <lineage>
        <taxon>Eukaryota</taxon>
        <taxon>Fungi</taxon>
        <taxon>Fungi incertae sedis</taxon>
        <taxon>Mucoromycota</taxon>
        <taxon>Mucoromycotina</taxon>
        <taxon>Mucoromycetes</taxon>
        <taxon>Mucorales</taxon>
        <taxon>Mucorineae</taxon>
        <taxon>Rhizopodaceae</taxon>
        <taxon>Rhizopus</taxon>
    </lineage>
</organism>
<accession>A0A9P7BIG0</accession>